<dbReference type="InterPro" id="IPR017901">
    <property type="entry name" value="C-CAP_CF_C-like"/>
</dbReference>
<dbReference type="AlphaFoldDB" id="A0A8R1HU08"/>
<dbReference type="GO" id="GO:0005096">
    <property type="term" value="F:GTPase activator activity"/>
    <property type="evidence" value="ECO:0007669"/>
    <property type="project" value="InterPro"/>
</dbReference>
<keyword evidence="6" id="KW-1185">Reference proteome</keyword>
<keyword evidence="2 3" id="KW-0547">Nucleotide-binding</keyword>
<organism evidence="5 6">
    <name type="scientific">Caenorhabditis japonica</name>
    <dbReference type="NCBI Taxonomy" id="281687"/>
    <lineage>
        <taxon>Eukaryota</taxon>
        <taxon>Metazoa</taxon>
        <taxon>Ecdysozoa</taxon>
        <taxon>Nematoda</taxon>
        <taxon>Chromadorea</taxon>
        <taxon>Rhabditida</taxon>
        <taxon>Rhabditina</taxon>
        <taxon>Rhabditomorpha</taxon>
        <taxon>Rhabditoidea</taxon>
        <taxon>Rhabditidae</taxon>
        <taxon>Peloderinae</taxon>
        <taxon>Caenorhabditis</taxon>
    </lineage>
</organism>
<evidence type="ECO:0000313" key="6">
    <source>
        <dbReference type="Proteomes" id="UP000005237"/>
    </source>
</evidence>
<feature type="domain" description="C-CAP/cofactor C-like" evidence="4">
    <location>
        <begin position="1"/>
        <end position="116"/>
    </location>
</feature>
<name>A0A8R1HU08_CAEJA</name>
<evidence type="ECO:0000259" key="4">
    <source>
        <dbReference type="PROSITE" id="PS51329"/>
    </source>
</evidence>
<feature type="binding site" evidence="3">
    <location>
        <begin position="35"/>
        <end position="36"/>
    </location>
    <ligand>
        <name>GTP</name>
        <dbReference type="ChEBI" id="CHEBI:37565"/>
    </ligand>
</feature>
<dbReference type="GO" id="GO:0006892">
    <property type="term" value="P:post-Golgi vesicle-mediated transport"/>
    <property type="evidence" value="ECO:0007669"/>
    <property type="project" value="TreeGrafter"/>
</dbReference>
<keyword evidence="3" id="KW-0342">GTP-binding</keyword>
<proteinExistence type="inferred from homology"/>
<dbReference type="Pfam" id="PF07986">
    <property type="entry name" value="TBCC"/>
    <property type="match status" value="1"/>
</dbReference>
<dbReference type="SMART" id="SM00673">
    <property type="entry name" value="CARP"/>
    <property type="match status" value="2"/>
</dbReference>
<dbReference type="PIRSF" id="PIRSF037947">
    <property type="entry name" value="Protein_XRP2"/>
    <property type="match status" value="1"/>
</dbReference>
<evidence type="ECO:0000256" key="2">
    <source>
        <dbReference type="ARBA" id="ARBA00022741"/>
    </source>
</evidence>
<dbReference type="InterPro" id="IPR006599">
    <property type="entry name" value="CARP_motif"/>
</dbReference>
<dbReference type="EnsemblMetazoa" id="CJA06545b.1">
    <property type="protein sequence ID" value="CJA06545b.1"/>
    <property type="gene ID" value="WBGene00125749"/>
</dbReference>
<dbReference type="Proteomes" id="UP000005237">
    <property type="component" value="Unassembled WGS sequence"/>
</dbReference>
<reference evidence="6" key="1">
    <citation type="submission" date="2010-08" db="EMBL/GenBank/DDBJ databases">
        <authorList>
            <consortium name="Caenorhabditis japonica Sequencing Consortium"/>
            <person name="Wilson R.K."/>
        </authorList>
    </citation>
    <scope>NUCLEOTIDE SEQUENCE [LARGE SCALE GENOMIC DNA]</scope>
    <source>
        <strain evidence="6">DF5081</strain>
    </source>
</reference>
<dbReference type="InterPro" id="IPR012945">
    <property type="entry name" value="Tubulin-bd_cofactor_C_dom"/>
</dbReference>
<comment type="similarity">
    <text evidence="1">Belongs to the TBCC family.</text>
</comment>
<evidence type="ECO:0000313" key="5">
    <source>
        <dbReference type="EnsemblMetazoa" id="CJA06545b.1"/>
    </source>
</evidence>
<dbReference type="PANTHER" id="PTHR15440">
    <property type="entry name" value="XRP2 PROTEIN"/>
    <property type="match status" value="1"/>
</dbReference>
<dbReference type="GO" id="GO:0005929">
    <property type="term" value="C:cilium"/>
    <property type="evidence" value="ECO:0007669"/>
    <property type="project" value="TreeGrafter"/>
</dbReference>
<evidence type="ECO:0000256" key="3">
    <source>
        <dbReference type="PIRSR" id="PIRSR037947-1"/>
    </source>
</evidence>
<sequence length="247" mass="27634">MLTFQDSTIIFLHRTSQLIIDDCRHCTIIVGPTEGSVFIRDCSNCTILTSCGQLRTRDCTSIRIGILCPTEPIVENSNDVFFYHLAMFYPELKEQLHSAGLRPFTNRVVSAHDFTPAGSDLKKNFKVFVDPVKMSAEQEAILLKNGVSLIKSSDEIIPRFSVISDNDPAFLFVLGNAEPVDDLGDKAIDLLRAIYAAEMKILATYDVITKNIDAKMIPYAGKAGKNILNIGDWSRQFRYCVFNRLAT</sequence>
<accession>A0A8R1HU08</accession>
<evidence type="ECO:0000256" key="1">
    <source>
        <dbReference type="ARBA" id="ARBA00008848"/>
    </source>
</evidence>
<dbReference type="PROSITE" id="PS51329">
    <property type="entry name" value="C_CAP_COFACTOR_C"/>
    <property type="match status" value="1"/>
</dbReference>
<dbReference type="InterPro" id="IPR039093">
    <property type="entry name" value="XRP2"/>
</dbReference>
<dbReference type="GO" id="GO:0005525">
    <property type="term" value="F:GTP binding"/>
    <property type="evidence" value="ECO:0007669"/>
    <property type="project" value="UniProtKB-KW"/>
</dbReference>
<dbReference type="PANTHER" id="PTHR15440:SF0">
    <property type="entry name" value="PROTEIN XRP2"/>
    <property type="match status" value="1"/>
</dbReference>
<dbReference type="GO" id="GO:1990075">
    <property type="term" value="C:periciliary membrane compartment"/>
    <property type="evidence" value="ECO:0007669"/>
    <property type="project" value="TreeGrafter"/>
</dbReference>
<reference evidence="5" key="2">
    <citation type="submission" date="2022-06" db="UniProtKB">
        <authorList>
            <consortium name="EnsemblMetazoa"/>
        </authorList>
    </citation>
    <scope>IDENTIFICATION</scope>
    <source>
        <strain evidence="5">DF5081</strain>
    </source>
</reference>
<protein>
    <submittedName>
        <fullName evidence="5">C-CAP/cofactor C-like domain-containing protein</fullName>
    </submittedName>
</protein>
<dbReference type="Gene3D" id="2.160.20.70">
    <property type="match status" value="1"/>
</dbReference>
<dbReference type="InterPro" id="IPR016098">
    <property type="entry name" value="CAP/MinC_C"/>
</dbReference>